<dbReference type="GeneID" id="16996805"/>
<comment type="similarity">
    <text evidence="2">Belongs to the PPase family.</text>
</comment>
<keyword evidence="6" id="KW-0460">Magnesium</keyword>
<evidence type="ECO:0000313" key="7">
    <source>
        <dbReference type="EMBL" id="BAM82478.1"/>
    </source>
</evidence>
<dbReference type="Gramene" id="CMR255CT">
    <property type="protein sequence ID" value="CMR255CT"/>
    <property type="gene ID" value="CMR255C"/>
</dbReference>
<dbReference type="GO" id="GO:0004427">
    <property type="term" value="F:inorganic diphosphate phosphatase activity"/>
    <property type="evidence" value="ECO:0007669"/>
    <property type="project" value="UniProtKB-EC"/>
</dbReference>
<evidence type="ECO:0000313" key="8">
    <source>
        <dbReference type="Proteomes" id="UP000007014"/>
    </source>
</evidence>
<evidence type="ECO:0000256" key="2">
    <source>
        <dbReference type="ARBA" id="ARBA00006220"/>
    </source>
</evidence>
<dbReference type="EC" id="3.6.1.1" evidence="3"/>
<gene>
    <name evidence="7" type="ORF">CYME_CMR255C</name>
</gene>
<dbReference type="OMA" id="GVWAMID"/>
<dbReference type="STRING" id="280699.M1VLB2"/>
<dbReference type="PROSITE" id="PS00387">
    <property type="entry name" value="PPASE"/>
    <property type="match status" value="1"/>
</dbReference>
<accession>M1VLB2</accession>
<reference evidence="7 8" key="1">
    <citation type="journal article" date="2004" name="Nature">
        <title>Genome sequence of the ultrasmall unicellular red alga Cyanidioschyzon merolae 10D.</title>
        <authorList>
            <person name="Matsuzaki M."/>
            <person name="Misumi O."/>
            <person name="Shin-i T."/>
            <person name="Maruyama S."/>
            <person name="Takahara M."/>
            <person name="Miyagishima S."/>
            <person name="Mori T."/>
            <person name="Nishida K."/>
            <person name="Yagisawa F."/>
            <person name="Nishida K."/>
            <person name="Yoshida Y."/>
            <person name="Nishimura Y."/>
            <person name="Nakao S."/>
            <person name="Kobayashi T."/>
            <person name="Momoyama Y."/>
            <person name="Higashiyama T."/>
            <person name="Minoda A."/>
            <person name="Sano M."/>
            <person name="Nomoto H."/>
            <person name="Oishi K."/>
            <person name="Hayashi H."/>
            <person name="Ohta F."/>
            <person name="Nishizaka S."/>
            <person name="Haga S."/>
            <person name="Miura S."/>
            <person name="Morishita T."/>
            <person name="Kabeya Y."/>
            <person name="Terasawa K."/>
            <person name="Suzuki Y."/>
            <person name="Ishii Y."/>
            <person name="Asakawa S."/>
            <person name="Takano H."/>
            <person name="Ohta N."/>
            <person name="Kuroiwa H."/>
            <person name="Tanaka K."/>
            <person name="Shimizu N."/>
            <person name="Sugano S."/>
            <person name="Sato N."/>
            <person name="Nozaki H."/>
            <person name="Ogasawara N."/>
            <person name="Kohara Y."/>
            <person name="Kuroiwa T."/>
        </authorList>
    </citation>
    <scope>NUCLEOTIDE SEQUENCE [LARGE SCALE GENOMIC DNA]</scope>
    <source>
        <strain evidence="7 8">10D</strain>
    </source>
</reference>
<keyword evidence="5" id="KW-0378">Hydrolase</keyword>
<dbReference type="OrthoDB" id="1608002at2759"/>
<evidence type="ECO:0000256" key="4">
    <source>
        <dbReference type="ARBA" id="ARBA00022723"/>
    </source>
</evidence>
<dbReference type="GO" id="GO:0000287">
    <property type="term" value="F:magnesium ion binding"/>
    <property type="evidence" value="ECO:0007669"/>
    <property type="project" value="InterPro"/>
</dbReference>
<dbReference type="EMBL" id="AP006500">
    <property type="protein sequence ID" value="BAM82478.1"/>
    <property type="molecule type" value="Genomic_DNA"/>
</dbReference>
<evidence type="ECO:0000256" key="5">
    <source>
        <dbReference type="ARBA" id="ARBA00022801"/>
    </source>
</evidence>
<dbReference type="CDD" id="cd00412">
    <property type="entry name" value="pyrophosphatase"/>
    <property type="match status" value="1"/>
</dbReference>
<evidence type="ECO:0000256" key="3">
    <source>
        <dbReference type="ARBA" id="ARBA00012146"/>
    </source>
</evidence>
<dbReference type="InterPro" id="IPR036649">
    <property type="entry name" value="Pyrophosphatase_sf"/>
</dbReference>
<dbReference type="SUPFAM" id="SSF50324">
    <property type="entry name" value="Inorganic pyrophosphatase"/>
    <property type="match status" value="1"/>
</dbReference>
<dbReference type="eggNOG" id="KOG1626">
    <property type="taxonomic scope" value="Eukaryota"/>
</dbReference>
<keyword evidence="8" id="KW-1185">Reference proteome</keyword>
<dbReference type="GO" id="GO:0006796">
    <property type="term" value="P:phosphate-containing compound metabolic process"/>
    <property type="evidence" value="ECO:0007669"/>
    <property type="project" value="InterPro"/>
</dbReference>
<dbReference type="KEGG" id="cme:CYME_CMR255C"/>
<dbReference type="RefSeq" id="XP_005538514.1">
    <property type="nucleotide sequence ID" value="XM_005538457.1"/>
</dbReference>
<reference evidence="7 8" key="2">
    <citation type="journal article" date="2007" name="BMC Biol.">
        <title>A 100%-complete sequence reveals unusually simple genomic features in the hot-spring red alga Cyanidioschyzon merolae.</title>
        <authorList>
            <person name="Nozaki H."/>
            <person name="Takano H."/>
            <person name="Misumi O."/>
            <person name="Terasawa K."/>
            <person name="Matsuzaki M."/>
            <person name="Maruyama S."/>
            <person name="Nishida K."/>
            <person name="Yagisawa F."/>
            <person name="Yoshida Y."/>
            <person name="Fujiwara T."/>
            <person name="Takio S."/>
            <person name="Tamura K."/>
            <person name="Chung S.J."/>
            <person name="Nakamura S."/>
            <person name="Kuroiwa H."/>
            <person name="Tanaka K."/>
            <person name="Sato N."/>
            <person name="Kuroiwa T."/>
        </authorList>
    </citation>
    <scope>NUCLEOTIDE SEQUENCE [LARGE SCALE GENOMIC DNA]</scope>
    <source>
        <strain evidence="7 8">10D</strain>
    </source>
</reference>
<sequence length="334" mass="37461">MGAMERTPGAFITTWSSRLNVSVRSFRGAPAANTLDVRRGNSERERFILAQPPLRPARRVQPIRDWRDQRPATVKEQRSRALSTVASLSVGDVTLEHVGAEGTTSYRVYLRVARGDRLERISPWHDLPLFPRGNAETLLFVNEIPKGTRAKMEIAKDEPQNPIKQDTKKGALRFYEYGPSLINYGALPQTWEDPAVVHTESGCSGDNDPLDVIEIGSQAMPTGAVYEVKPLGMLGLIDSGELDWKLIAIRTEDPKAALIQGLSDMEEHFPNLLHQVREWFRLYKTAEGKGENTYAYNGKALDVSFALQIVREAHENWRKLKSGERANTEQLALS</sequence>
<dbReference type="Gene3D" id="3.90.80.10">
    <property type="entry name" value="Inorganic pyrophosphatase"/>
    <property type="match status" value="1"/>
</dbReference>
<dbReference type="InterPro" id="IPR008162">
    <property type="entry name" value="Pyrophosphatase"/>
</dbReference>
<dbReference type="PANTHER" id="PTHR10286">
    <property type="entry name" value="INORGANIC PYROPHOSPHATASE"/>
    <property type="match status" value="1"/>
</dbReference>
<dbReference type="Proteomes" id="UP000007014">
    <property type="component" value="Chromosome 18"/>
</dbReference>
<name>M1VLB2_CYAM1</name>
<keyword evidence="4" id="KW-0479">Metal-binding</keyword>
<evidence type="ECO:0000256" key="1">
    <source>
        <dbReference type="ARBA" id="ARBA00001946"/>
    </source>
</evidence>
<organism evidence="7 8">
    <name type="scientific">Cyanidioschyzon merolae (strain NIES-3377 / 10D)</name>
    <name type="common">Unicellular red alga</name>
    <dbReference type="NCBI Taxonomy" id="280699"/>
    <lineage>
        <taxon>Eukaryota</taxon>
        <taxon>Rhodophyta</taxon>
        <taxon>Bangiophyceae</taxon>
        <taxon>Cyanidiales</taxon>
        <taxon>Cyanidiaceae</taxon>
        <taxon>Cyanidioschyzon</taxon>
    </lineage>
</organism>
<dbReference type="GO" id="GO:0005737">
    <property type="term" value="C:cytoplasm"/>
    <property type="evidence" value="ECO:0007669"/>
    <property type="project" value="InterPro"/>
</dbReference>
<dbReference type="Pfam" id="PF00719">
    <property type="entry name" value="Pyrophosphatase"/>
    <property type="match status" value="1"/>
</dbReference>
<comment type="cofactor">
    <cofactor evidence="1">
        <name>Mg(2+)</name>
        <dbReference type="ChEBI" id="CHEBI:18420"/>
    </cofactor>
</comment>
<dbReference type="AlphaFoldDB" id="M1VLB2"/>
<evidence type="ECO:0000256" key="6">
    <source>
        <dbReference type="ARBA" id="ARBA00022842"/>
    </source>
</evidence>
<dbReference type="HOGENOM" id="CLU_040684_0_0_1"/>
<protein>
    <recommendedName>
        <fullName evidence="3">inorganic diphosphatase</fullName>
        <ecNumber evidence="3">3.6.1.1</ecNumber>
    </recommendedName>
</protein>
<proteinExistence type="inferred from homology"/>